<comment type="similarity">
    <text evidence="2">Belongs to the universal ribosomal protein uL3 family.</text>
</comment>
<dbReference type="InterPro" id="IPR000597">
    <property type="entry name" value="Ribosomal_uL3"/>
</dbReference>
<accession>A0A2U9NTC9</accession>
<dbReference type="AlphaFoldDB" id="A0A2U9NTC9"/>
<dbReference type="FunFam" id="2.40.30.10:FF:000065">
    <property type="entry name" value="50S ribosomal protein L3, chloroplastic"/>
    <property type="match status" value="1"/>
</dbReference>
<dbReference type="NCBIfam" id="TIGR03625">
    <property type="entry name" value="L3_bact"/>
    <property type="match status" value="1"/>
</dbReference>
<keyword evidence="9" id="KW-0150">Chloroplast</keyword>
<dbReference type="GO" id="GO:0019843">
    <property type="term" value="F:rRNA binding"/>
    <property type="evidence" value="ECO:0007669"/>
    <property type="project" value="UniProtKB-KW"/>
</dbReference>
<dbReference type="SUPFAM" id="SSF50447">
    <property type="entry name" value="Translation proteins"/>
    <property type="match status" value="1"/>
</dbReference>
<geneLocation type="chloroplast" evidence="9"/>
<dbReference type="GO" id="GO:0009507">
    <property type="term" value="C:chloroplast"/>
    <property type="evidence" value="ECO:0007669"/>
    <property type="project" value="UniProtKB-SubCell"/>
</dbReference>
<dbReference type="GO" id="GO:0022625">
    <property type="term" value="C:cytosolic large ribosomal subunit"/>
    <property type="evidence" value="ECO:0007669"/>
    <property type="project" value="TreeGrafter"/>
</dbReference>
<reference evidence="9" key="1">
    <citation type="journal article" date="2018" name="Adv. Bot. Res.">
        <title>Evolution of the Plastid Genomes in Diatoms.</title>
        <authorList>
            <person name="Yu M."/>
            <person name="Ashworth M.P."/>
            <person name="Hajrah N.H."/>
            <person name="Khiyami M.A."/>
            <person name="Sabir M.J."/>
            <person name="Alhebshi A.M."/>
            <person name="Al-Malki A.L."/>
            <person name="Sabir J.S.M."/>
            <person name="Theriot E.C."/>
            <person name="Jansen R.K."/>
        </authorList>
    </citation>
    <scope>NUCLEOTIDE SEQUENCE</scope>
</reference>
<evidence type="ECO:0000256" key="8">
    <source>
        <dbReference type="SAM" id="MobiDB-lite"/>
    </source>
</evidence>
<dbReference type="Gene3D" id="2.40.30.10">
    <property type="entry name" value="Translation factors"/>
    <property type="match status" value="2"/>
</dbReference>
<dbReference type="GO" id="GO:0006412">
    <property type="term" value="P:translation"/>
    <property type="evidence" value="ECO:0007669"/>
    <property type="project" value="InterPro"/>
</dbReference>
<dbReference type="EMBL" id="MG755807">
    <property type="protein sequence ID" value="AWT40348.1"/>
    <property type="molecule type" value="Genomic_DNA"/>
</dbReference>
<dbReference type="GO" id="GO:0003735">
    <property type="term" value="F:structural constituent of ribosome"/>
    <property type="evidence" value="ECO:0007669"/>
    <property type="project" value="InterPro"/>
</dbReference>
<dbReference type="InterPro" id="IPR019927">
    <property type="entry name" value="Ribosomal_uL3_bac/org-type"/>
</dbReference>
<dbReference type="InterPro" id="IPR009000">
    <property type="entry name" value="Transl_B-barrel_sf"/>
</dbReference>
<dbReference type="PANTHER" id="PTHR11229">
    <property type="entry name" value="50S RIBOSOMAL PROTEIN L3"/>
    <property type="match status" value="1"/>
</dbReference>
<evidence type="ECO:0000313" key="9">
    <source>
        <dbReference type="EMBL" id="AWT40348.1"/>
    </source>
</evidence>
<evidence type="ECO:0000256" key="5">
    <source>
        <dbReference type="ARBA" id="ARBA00022980"/>
    </source>
</evidence>
<name>A0A2U9NTC9_9STRA</name>
<evidence type="ECO:0000256" key="3">
    <source>
        <dbReference type="ARBA" id="ARBA00022730"/>
    </source>
</evidence>
<keyword evidence="3" id="KW-0699">rRNA-binding</keyword>
<dbReference type="GeneID" id="36960279"/>
<evidence type="ECO:0000256" key="2">
    <source>
        <dbReference type="ARBA" id="ARBA00006540"/>
    </source>
</evidence>
<dbReference type="RefSeq" id="YP_009497635.1">
    <property type="nucleotide sequence ID" value="NC_038008.1"/>
</dbReference>
<protein>
    <recommendedName>
        <fullName evidence="7">Large ribosomal subunit protein uL3c</fullName>
    </recommendedName>
</protein>
<proteinExistence type="inferred from homology"/>
<keyword evidence="5 9" id="KW-0689">Ribosomal protein</keyword>
<comment type="subcellular location">
    <subcellularLocation>
        <location evidence="1">Plastid</location>
        <location evidence="1">Chloroplast</location>
    </subcellularLocation>
</comment>
<gene>
    <name evidence="9" type="primary">rpl3</name>
</gene>
<evidence type="ECO:0000256" key="7">
    <source>
        <dbReference type="ARBA" id="ARBA00035213"/>
    </source>
</evidence>
<organism evidence="9">
    <name type="scientific">Astrosyne radiata</name>
    <dbReference type="NCBI Taxonomy" id="1158023"/>
    <lineage>
        <taxon>Eukaryota</taxon>
        <taxon>Sar</taxon>
        <taxon>Stramenopiles</taxon>
        <taxon>Ochrophyta</taxon>
        <taxon>Bacillariophyta</taxon>
        <taxon>Fragilariophyceae</taxon>
        <taxon>Fragilariophycidae</taxon>
        <taxon>Cyclophorales</taxon>
        <taxon>Cyclophoraceae</taxon>
        <taxon>Astrosyne</taxon>
    </lineage>
</organism>
<keyword evidence="4" id="KW-0694">RNA-binding</keyword>
<feature type="region of interest" description="Disordered" evidence="8">
    <location>
        <begin position="129"/>
        <end position="149"/>
    </location>
</feature>
<keyword evidence="9" id="KW-0934">Plastid</keyword>
<evidence type="ECO:0000256" key="4">
    <source>
        <dbReference type="ARBA" id="ARBA00022884"/>
    </source>
</evidence>
<evidence type="ECO:0000256" key="1">
    <source>
        <dbReference type="ARBA" id="ARBA00004229"/>
    </source>
</evidence>
<evidence type="ECO:0000256" key="6">
    <source>
        <dbReference type="ARBA" id="ARBA00023274"/>
    </source>
</evidence>
<keyword evidence="6" id="KW-0687">Ribonucleoprotein</keyword>
<dbReference type="Pfam" id="PF00297">
    <property type="entry name" value="Ribosomal_L3"/>
    <property type="match status" value="1"/>
</dbReference>
<sequence length="208" mass="22844">MVYKLFGIKIGMTQIFDKSGNAVPVTLLRLEPAVITQIKPSFKGGPTYVQVGYGNLASEFLRNSTTGHMAKYQLSPKKYFAEFIIEREDPRIHIGGLIKPDWLKDEEYVTISGISSGKGFTGLQKRHKFTRGPMTHGSKNHRASGSIGMSATPGRVLPNKKMAGQLGNKVVTQERLKIVFLNLKNNTLVIKGSTPGKRGTLITVSPTK</sequence>
<dbReference type="PANTHER" id="PTHR11229:SF16">
    <property type="entry name" value="LARGE RIBOSOMAL SUBUNIT PROTEIN UL3C"/>
    <property type="match status" value="1"/>
</dbReference>